<dbReference type="PANTHER" id="PTHR33376:SF15">
    <property type="entry name" value="BLL6794 PROTEIN"/>
    <property type="match status" value="1"/>
</dbReference>
<proteinExistence type="predicted"/>
<dbReference type="HOGENOM" id="CLU_823580_0_0_5"/>
<evidence type="ECO:0000256" key="4">
    <source>
        <dbReference type="SAM" id="SignalP"/>
    </source>
</evidence>
<dbReference type="Pfam" id="PF03480">
    <property type="entry name" value="DctP"/>
    <property type="match status" value="1"/>
</dbReference>
<evidence type="ECO:0000256" key="2">
    <source>
        <dbReference type="ARBA" id="ARBA00022729"/>
    </source>
</evidence>
<gene>
    <name evidence="5" type="ORF">ruthe_03120</name>
</gene>
<feature type="chain" id="PRO_5004569050" evidence="4">
    <location>
        <begin position="22"/>
        <end position="337"/>
    </location>
</feature>
<dbReference type="STRING" id="1123069.ruthe_03120"/>
<evidence type="ECO:0000256" key="1">
    <source>
        <dbReference type="ARBA" id="ARBA00004418"/>
    </source>
</evidence>
<dbReference type="RefSeq" id="WP_021099177.1">
    <property type="nucleotide sequence ID" value="NZ_KE557324.1"/>
</dbReference>
<dbReference type="InterPro" id="IPR038404">
    <property type="entry name" value="TRAP_DctP_sf"/>
</dbReference>
<dbReference type="GO" id="GO:0055085">
    <property type="term" value="P:transmembrane transport"/>
    <property type="evidence" value="ECO:0007669"/>
    <property type="project" value="InterPro"/>
</dbReference>
<dbReference type="Proteomes" id="UP000015346">
    <property type="component" value="Unassembled WGS sequence"/>
</dbReference>
<comment type="caution">
    <text evidence="5">The sequence shown here is derived from an EMBL/GenBank/DDBJ whole genome shotgun (WGS) entry which is preliminary data.</text>
</comment>
<keyword evidence="6" id="KW-1185">Reference proteome</keyword>
<dbReference type="AlphaFoldDB" id="S9RXY4"/>
<evidence type="ECO:0000256" key="3">
    <source>
        <dbReference type="ARBA" id="ARBA00022764"/>
    </source>
</evidence>
<comment type="subcellular location">
    <subcellularLocation>
        <location evidence="1">Periplasm</location>
    </subcellularLocation>
</comment>
<feature type="signal peptide" evidence="4">
    <location>
        <begin position="1"/>
        <end position="21"/>
    </location>
</feature>
<dbReference type="OrthoDB" id="7822595at2"/>
<reference evidence="5 6" key="1">
    <citation type="journal article" date="2013" name="Stand. Genomic Sci.">
        <title>Genome sequence of the reddish-pigmented Rubellimicrobium thermophilum type strain (DSM 16684(T)), a member of the Roseobacter clade.</title>
        <authorList>
            <person name="Fiebig A."/>
            <person name="Riedel T."/>
            <person name="Gronow S."/>
            <person name="Petersen J."/>
            <person name="Klenk H.P."/>
            <person name="Goker M."/>
        </authorList>
    </citation>
    <scope>NUCLEOTIDE SEQUENCE [LARGE SCALE GENOMIC DNA]</scope>
    <source>
        <strain evidence="5 6">DSM 16684</strain>
    </source>
</reference>
<keyword evidence="2 4" id="KW-0732">Signal</keyword>
<name>S9RXY4_9RHOB</name>
<dbReference type="GO" id="GO:0042597">
    <property type="term" value="C:periplasmic space"/>
    <property type="evidence" value="ECO:0007669"/>
    <property type="project" value="UniProtKB-SubCell"/>
</dbReference>
<dbReference type="Gene3D" id="3.40.190.170">
    <property type="entry name" value="Bacterial extracellular solute-binding protein, family 7"/>
    <property type="match status" value="1"/>
</dbReference>
<sequence length="337" mass="36098">MTGLKAIAAAAALLAAAPAAAQTELIYNSYLPPFNETFQVGIRDFARRIEEESGGTIKVTIPDASLAPSDRQYEMVLDGIADMALLNISSVSQFVTLNRIGELPGHAPTAEAGSVALWETYQRYFAPLHQFEGVVVLSTHVLPGRQILSVGSRAPKRAEDLQGAKIWATSRPLIAAAEDLGGVPMVIQFGELQEFVSKGNLDLLFISAASAEAAGVLQDVTHVTKVPGGLGTISFVIIISEQRWNELTEEQQAAILRAAEDLPRRLGQANDASEAEVADAVARIPTTELDPETRGGLGPILDRQIDAWKAEATTAGIENPDEVLAFYRSVLERETAD</sequence>
<evidence type="ECO:0000313" key="6">
    <source>
        <dbReference type="Proteomes" id="UP000015346"/>
    </source>
</evidence>
<evidence type="ECO:0000313" key="5">
    <source>
        <dbReference type="EMBL" id="EPX82895.1"/>
    </source>
</evidence>
<dbReference type="EMBL" id="AOLV01000038">
    <property type="protein sequence ID" value="EPX82895.1"/>
    <property type="molecule type" value="Genomic_DNA"/>
</dbReference>
<dbReference type="InterPro" id="IPR018389">
    <property type="entry name" value="DctP_fam"/>
</dbReference>
<dbReference type="PANTHER" id="PTHR33376">
    <property type="match status" value="1"/>
</dbReference>
<dbReference type="NCBIfam" id="NF037995">
    <property type="entry name" value="TRAP_S1"/>
    <property type="match status" value="1"/>
</dbReference>
<organism evidence="5 6">
    <name type="scientific">Rubellimicrobium thermophilum DSM 16684</name>
    <dbReference type="NCBI Taxonomy" id="1123069"/>
    <lineage>
        <taxon>Bacteria</taxon>
        <taxon>Pseudomonadati</taxon>
        <taxon>Pseudomonadota</taxon>
        <taxon>Alphaproteobacteria</taxon>
        <taxon>Rhodobacterales</taxon>
        <taxon>Roseobacteraceae</taxon>
        <taxon>Rubellimicrobium</taxon>
    </lineage>
</organism>
<keyword evidence="3" id="KW-0574">Periplasm</keyword>
<accession>S9RXY4</accession>
<protein>
    <submittedName>
        <fullName evidence="5">TRAP-type C4-dicarboxylate transport system, periplasmic component</fullName>
    </submittedName>
</protein>